<evidence type="ECO:0000313" key="3">
    <source>
        <dbReference type="EMBL" id="TWG20555.1"/>
    </source>
</evidence>
<dbReference type="InterPro" id="IPR002656">
    <property type="entry name" value="Acyl_transf_3_dom"/>
</dbReference>
<keyword evidence="4" id="KW-1185">Reference proteome</keyword>
<feature type="transmembrane region" description="Helical" evidence="1">
    <location>
        <begin position="238"/>
        <end position="261"/>
    </location>
</feature>
<feature type="transmembrane region" description="Helical" evidence="1">
    <location>
        <begin position="356"/>
        <end position="377"/>
    </location>
</feature>
<comment type="caution">
    <text evidence="3">The sequence shown here is derived from an EMBL/GenBank/DDBJ whole genome shotgun (WGS) entry which is preliminary data.</text>
</comment>
<evidence type="ECO:0000259" key="2">
    <source>
        <dbReference type="Pfam" id="PF01757"/>
    </source>
</evidence>
<dbReference type="InterPro" id="IPR050879">
    <property type="entry name" value="Acyltransferase_3"/>
</dbReference>
<feature type="transmembrane region" description="Helical" evidence="1">
    <location>
        <begin position="273"/>
        <end position="291"/>
    </location>
</feature>
<dbReference type="RefSeq" id="WP_164466039.1">
    <property type="nucleotide sequence ID" value="NZ_BOMX01000139.1"/>
</dbReference>
<feature type="transmembrane region" description="Helical" evidence="1">
    <location>
        <begin position="191"/>
        <end position="209"/>
    </location>
</feature>
<keyword evidence="1" id="KW-0812">Transmembrane</keyword>
<feature type="transmembrane region" description="Helical" evidence="1">
    <location>
        <begin position="329"/>
        <end position="350"/>
    </location>
</feature>
<dbReference type="Pfam" id="PF01757">
    <property type="entry name" value="Acyl_transf_3"/>
    <property type="match status" value="1"/>
</dbReference>
<name>A0A561W9K7_ACTTI</name>
<dbReference type="PANTHER" id="PTHR23028">
    <property type="entry name" value="ACETYLTRANSFERASE"/>
    <property type="match status" value="1"/>
</dbReference>
<feature type="transmembrane region" description="Helical" evidence="1">
    <location>
        <begin position="47"/>
        <end position="64"/>
    </location>
</feature>
<dbReference type="GO" id="GO:0016020">
    <property type="term" value="C:membrane"/>
    <property type="evidence" value="ECO:0007669"/>
    <property type="project" value="TreeGrafter"/>
</dbReference>
<feature type="transmembrane region" description="Helical" evidence="1">
    <location>
        <begin position="84"/>
        <end position="103"/>
    </location>
</feature>
<feature type="domain" description="Acyltransferase 3" evidence="2">
    <location>
        <begin position="7"/>
        <end position="373"/>
    </location>
</feature>
<accession>A0A561W9K7</accession>
<dbReference type="GO" id="GO:0016747">
    <property type="term" value="F:acyltransferase activity, transferring groups other than amino-acyl groups"/>
    <property type="evidence" value="ECO:0007669"/>
    <property type="project" value="InterPro"/>
</dbReference>
<dbReference type="PANTHER" id="PTHR23028:SF131">
    <property type="entry name" value="BLR2367 PROTEIN"/>
    <property type="match status" value="1"/>
</dbReference>
<dbReference type="AlphaFoldDB" id="A0A561W9K7"/>
<evidence type="ECO:0000256" key="1">
    <source>
        <dbReference type="SAM" id="Phobius"/>
    </source>
</evidence>
<sequence>MTRSRLTWLDALRGYAAAVVALFHLSPTVLGQQRHLALFAQFDAGRYGVLLFFLISGYVIPMSLERHGSLRRFWISRIFRIYPAYLLTIVVGLALAGAGWLRLHPTLYAETTTSVLGHATMLQELLGLRGVVRPFWTLAYEMTFYLIVAGLFAWRRHRDSAWWAAGLALIVLVLGRRLPGDLLAGSPGDRRIAAVVLALLLAGTLAAYVGGRRVPVLIVGAAGIGTVLLPLLDGQPTRYATAGDSSGAALLLAVMFAGTLVHRAQHRQLDRRVAGAVLALVLVAAGINQWLLDQTGLLRNSAVAAAVAGTFAIAFGLRHRAVPGLLTRLGAISFSIYLLHIPVLVVVSRVLRGHPFAIGAAFVAGTLAVAGIAFHLVERPGQRLGRRVWRRCDARFGPDVRVTGAATEGGMASTGSFGKQRESV</sequence>
<feature type="transmembrane region" description="Helical" evidence="1">
    <location>
        <begin position="161"/>
        <end position="179"/>
    </location>
</feature>
<feature type="transmembrane region" description="Helical" evidence="1">
    <location>
        <begin position="135"/>
        <end position="154"/>
    </location>
</feature>
<dbReference type="EMBL" id="VIWY01000003">
    <property type="protein sequence ID" value="TWG20555.1"/>
    <property type="molecule type" value="Genomic_DNA"/>
</dbReference>
<feature type="transmembrane region" description="Helical" evidence="1">
    <location>
        <begin position="216"/>
        <end position="232"/>
    </location>
</feature>
<dbReference type="GO" id="GO:0000271">
    <property type="term" value="P:polysaccharide biosynthetic process"/>
    <property type="evidence" value="ECO:0007669"/>
    <property type="project" value="TreeGrafter"/>
</dbReference>
<protein>
    <submittedName>
        <fullName evidence="3">Peptidoglycan/LPS O-acetylase OafA/YrhL</fullName>
    </submittedName>
</protein>
<gene>
    <name evidence="3" type="ORF">FHX34_10383</name>
</gene>
<organism evidence="3 4">
    <name type="scientific">Actinoplanes teichomyceticus</name>
    <dbReference type="NCBI Taxonomy" id="1867"/>
    <lineage>
        <taxon>Bacteria</taxon>
        <taxon>Bacillati</taxon>
        <taxon>Actinomycetota</taxon>
        <taxon>Actinomycetes</taxon>
        <taxon>Micromonosporales</taxon>
        <taxon>Micromonosporaceae</taxon>
        <taxon>Actinoplanes</taxon>
    </lineage>
</organism>
<proteinExistence type="predicted"/>
<dbReference type="Proteomes" id="UP000320239">
    <property type="component" value="Unassembled WGS sequence"/>
</dbReference>
<feature type="transmembrane region" description="Helical" evidence="1">
    <location>
        <begin position="297"/>
        <end position="317"/>
    </location>
</feature>
<evidence type="ECO:0000313" key="4">
    <source>
        <dbReference type="Proteomes" id="UP000320239"/>
    </source>
</evidence>
<keyword evidence="1" id="KW-0472">Membrane</keyword>
<keyword evidence="1" id="KW-1133">Transmembrane helix</keyword>
<reference evidence="3 4" key="1">
    <citation type="submission" date="2019-06" db="EMBL/GenBank/DDBJ databases">
        <title>Sequencing the genomes of 1000 actinobacteria strains.</title>
        <authorList>
            <person name="Klenk H.-P."/>
        </authorList>
    </citation>
    <scope>NUCLEOTIDE SEQUENCE [LARGE SCALE GENOMIC DNA]</scope>
    <source>
        <strain evidence="3 4">DSM 43866</strain>
    </source>
</reference>